<dbReference type="SUPFAM" id="SSF51905">
    <property type="entry name" value="FAD/NAD(P)-binding domain"/>
    <property type="match status" value="1"/>
</dbReference>
<dbReference type="PANTHER" id="PTHR39757:SF3">
    <property type="entry name" value="LYCOPENE EPSILON CYCLASE, CHLOROPLASTIC"/>
    <property type="match status" value="1"/>
</dbReference>
<dbReference type="InterPro" id="IPR010108">
    <property type="entry name" value="Lycopene_cyclase_b/e"/>
</dbReference>
<dbReference type="PANTHER" id="PTHR39757">
    <property type="match status" value="1"/>
</dbReference>
<sequence length="528" mass="58055">MVPVAERIKLTPEVDTATSCNQHVREGSSEARLVQEQASKEDAEQPSIGAVLQPFDPLATTADVCVVGCGPAGLALAAELGSHGLTVALVGHDVPFVNNYGVWKDEFRELGLESTLDVSWDDAMCYFGEDREVRVGRGYGRVCRRRLRQLLLQRCKASGVQFRAGEVSRIQSVDQEAEHVTLTLSDRTLVRSRLVTLAAGAAAGKFLKYEHKAPTVAAQTAYGIEVELDGYEEKYDESTMLFMDFRRHHSGLWDSTAPKLTSGEHPVAGEGLWGTQREVPSFLYAMPVSNGRVFLEETCLVAKPPLPFSVLKRRLERRLGAMGLKVKHVIEEEWSYIPVGGPLPLGDQPVTAFGAAANLVHPATGYSIARSLREAPALAAEMAVILRKDLPVQETARQVWNALWPAEKRRQAAFHVFGMELLARLDLKDTNAFFSTFFRLPDFFWRGFLSSSLTSAQLIAFALLTFAMAPGGIQLALMRHLITHPAGSYLIRHYLGMARAEGQQTEASKPSTLREPKGADVLPSTVSR</sequence>
<evidence type="ECO:0000256" key="2">
    <source>
        <dbReference type="ARBA" id="ARBA00006599"/>
    </source>
</evidence>
<dbReference type="EMBL" id="CAXHTA020000004">
    <property type="protein sequence ID" value="CAL5220965.1"/>
    <property type="molecule type" value="Genomic_DNA"/>
</dbReference>
<evidence type="ECO:0000313" key="5">
    <source>
        <dbReference type="Proteomes" id="UP001497392"/>
    </source>
</evidence>
<accession>A0ABP1FQX2</accession>
<name>A0ABP1FQX2_9CHLO</name>
<comment type="similarity">
    <text evidence="2">Belongs to the lycopene cyclase family.</text>
</comment>
<feature type="region of interest" description="Disordered" evidence="3">
    <location>
        <begin position="505"/>
        <end position="528"/>
    </location>
</feature>
<reference evidence="4 5" key="1">
    <citation type="submission" date="2024-06" db="EMBL/GenBank/DDBJ databases">
        <authorList>
            <person name="Kraege A."/>
            <person name="Thomma B."/>
        </authorList>
    </citation>
    <scope>NUCLEOTIDE SEQUENCE [LARGE SCALE GENOMIC DNA]</scope>
</reference>
<evidence type="ECO:0000256" key="1">
    <source>
        <dbReference type="ARBA" id="ARBA00004829"/>
    </source>
</evidence>
<protein>
    <submittedName>
        <fullName evidence="4">G3071 protein</fullName>
    </submittedName>
</protein>
<evidence type="ECO:0000313" key="4">
    <source>
        <dbReference type="EMBL" id="CAL5220965.1"/>
    </source>
</evidence>
<comment type="caution">
    <text evidence="4">The sequence shown here is derived from an EMBL/GenBank/DDBJ whole genome shotgun (WGS) entry which is preliminary data.</text>
</comment>
<dbReference type="Proteomes" id="UP001497392">
    <property type="component" value="Unassembled WGS sequence"/>
</dbReference>
<dbReference type="PRINTS" id="PR00420">
    <property type="entry name" value="RNGMNOXGNASE"/>
</dbReference>
<dbReference type="Pfam" id="PF05834">
    <property type="entry name" value="Lycopene_cycl"/>
    <property type="match status" value="1"/>
</dbReference>
<dbReference type="Gene3D" id="3.50.50.60">
    <property type="entry name" value="FAD/NAD(P)-binding domain"/>
    <property type="match status" value="1"/>
</dbReference>
<comment type="pathway">
    <text evidence="1">Carotenoid biosynthesis.</text>
</comment>
<proteinExistence type="inferred from homology"/>
<evidence type="ECO:0000256" key="3">
    <source>
        <dbReference type="SAM" id="MobiDB-lite"/>
    </source>
</evidence>
<gene>
    <name evidence="4" type="primary">g3071</name>
    <name evidence="4" type="ORF">VP750_LOCUS2624</name>
</gene>
<keyword evidence="5" id="KW-1185">Reference proteome</keyword>
<dbReference type="NCBIfam" id="TIGR01790">
    <property type="entry name" value="carotene-cycl"/>
    <property type="match status" value="1"/>
</dbReference>
<dbReference type="InterPro" id="IPR036188">
    <property type="entry name" value="FAD/NAD-bd_sf"/>
</dbReference>
<organism evidence="4 5">
    <name type="scientific">Coccomyxa viridis</name>
    <dbReference type="NCBI Taxonomy" id="1274662"/>
    <lineage>
        <taxon>Eukaryota</taxon>
        <taxon>Viridiplantae</taxon>
        <taxon>Chlorophyta</taxon>
        <taxon>core chlorophytes</taxon>
        <taxon>Trebouxiophyceae</taxon>
        <taxon>Trebouxiophyceae incertae sedis</taxon>
        <taxon>Coccomyxaceae</taxon>
        <taxon>Coccomyxa</taxon>
    </lineage>
</organism>